<feature type="repeat" description="WD" evidence="3">
    <location>
        <begin position="685"/>
        <end position="726"/>
    </location>
</feature>
<dbReference type="InterPro" id="IPR002182">
    <property type="entry name" value="NB-ARC"/>
</dbReference>
<evidence type="ECO:0000259" key="5">
    <source>
        <dbReference type="Pfam" id="PF26355"/>
    </source>
</evidence>
<feature type="repeat" description="WD" evidence="3">
    <location>
        <begin position="643"/>
        <end position="684"/>
    </location>
</feature>
<feature type="repeat" description="WD" evidence="3">
    <location>
        <begin position="887"/>
        <end position="928"/>
    </location>
</feature>
<feature type="repeat" description="WD" evidence="3">
    <location>
        <begin position="733"/>
        <end position="766"/>
    </location>
</feature>
<dbReference type="PRINTS" id="PR00364">
    <property type="entry name" value="DISEASERSIST"/>
</dbReference>
<evidence type="ECO:0000313" key="6">
    <source>
        <dbReference type="EMBL" id="MEA5519441.1"/>
    </source>
</evidence>
<keyword evidence="2" id="KW-0677">Repeat</keyword>
<evidence type="ECO:0000256" key="3">
    <source>
        <dbReference type="PROSITE-ProRule" id="PRU00221"/>
    </source>
</evidence>
<dbReference type="InterPro" id="IPR001646">
    <property type="entry name" value="5peptide_repeat"/>
</dbReference>
<feature type="domain" description="vWA-MoxR associated protein N-terminal HTH" evidence="5">
    <location>
        <begin position="2"/>
        <end position="78"/>
    </location>
</feature>
<dbReference type="RefSeq" id="WP_323272529.1">
    <property type="nucleotide sequence ID" value="NZ_JAYGHT010000031.1"/>
</dbReference>
<dbReference type="SUPFAM" id="SSF50978">
    <property type="entry name" value="WD40 repeat-like"/>
    <property type="match status" value="2"/>
</dbReference>
<dbReference type="InterPro" id="IPR001680">
    <property type="entry name" value="WD40_rpt"/>
</dbReference>
<dbReference type="EMBL" id="JAYGHT010000031">
    <property type="protein sequence ID" value="MEA5519441.1"/>
    <property type="molecule type" value="Genomic_DNA"/>
</dbReference>
<dbReference type="Gene3D" id="2.130.10.10">
    <property type="entry name" value="YVTN repeat-like/Quinoprotein amine dehydrogenase"/>
    <property type="match status" value="3"/>
</dbReference>
<evidence type="ECO:0000256" key="2">
    <source>
        <dbReference type="ARBA" id="ARBA00022737"/>
    </source>
</evidence>
<evidence type="ECO:0000256" key="1">
    <source>
        <dbReference type="ARBA" id="ARBA00022574"/>
    </source>
</evidence>
<gene>
    <name evidence="6" type="ORF">VB854_10830</name>
</gene>
<dbReference type="SMART" id="SM00320">
    <property type="entry name" value="WD40"/>
    <property type="match status" value="7"/>
</dbReference>
<keyword evidence="7" id="KW-1185">Reference proteome</keyword>
<dbReference type="CDD" id="cd00200">
    <property type="entry name" value="WD40"/>
    <property type="match status" value="1"/>
</dbReference>
<reference evidence="6 7" key="1">
    <citation type="submission" date="2023-12" db="EMBL/GenBank/DDBJ databases">
        <title>Baltic Sea Cyanobacteria.</title>
        <authorList>
            <person name="Delbaje E."/>
            <person name="Fewer D.P."/>
            <person name="Shishido T.K."/>
        </authorList>
    </citation>
    <scope>NUCLEOTIDE SEQUENCE [LARGE SCALE GENOMIC DNA]</scope>
    <source>
        <strain evidence="6 7">CCNP 1315</strain>
    </source>
</reference>
<dbReference type="InterPro" id="IPR015943">
    <property type="entry name" value="WD40/YVTN_repeat-like_dom_sf"/>
</dbReference>
<dbReference type="PROSITE" id="PS50294">
    <property type="entry name" value="WD_REPEATS_REGION"/>
    <property type="match status" value="4"/>
</dbReference>
<feature type="repeat" description="WD" evidence="3">
    <location>
        <begin position="600"/>
        <end position="641"/>
    </location>
</feature>
<dbReference type="PROSITE" id="PS50082">
    <property type="entry name" value="WD_REPEATS_2"/>
    <property type="match status" value="7"/>
</dbReference>
<dbReference type="Pfam" id="PF00931">
    <property type="entry name" value="NB-ARC"/>
    <property type="match status" value="1"/>
</dbReference>
<protein>
    <submittedName>
        <fullName evidence="6">AAA family ATPase</fullName>
    </submittedName>
</protein>
<feature type="repeat" description="WD" evidence="3">
    <location>
        <begin position="845"/>
        <end position="886"/>
    </location>
</feature>
<dbReference type="Proteomes" id="UP001301728">
    <property type="component" value="Unassembled WGS sequence"/>
</dbReference>
<dbReference type="SUPFAM" id="SSF141571">
    <property type="entry name" value="Pentapeptide repeat-like"/>
    <property type="match status" value="1"/>
</dbReference>
<dbReference type="InterPro" id="IPR058651">
    <property type="entry name" value="HTH_VMAP-M9"/>
</dbReference>
<evidence type="ECO:0000259" key="4">
    <source>
        <dbReference type="Pfam" id="PF00931"/>
    </source>
</evidence>
<dbReference type="Pfam" id="PF00805">
    <property type="entry name" value="Pentapeptide"/>
    <property type="match status" value="1"/>
</dbReference>
<feature type="domain" description="NB-ARC" evidence="4">
    <location>
        <begin position="144"/>
        <end position="253"/>
    </location>
</feature>
<feature type="repeat" description="WD" evidence="3">
    <location>
        <begin position="803"/>
        <end position="844"/>
    </location>
</feature>
<keyword evidence="1 3" id="KW-0853">WD repeat</keyword>
<accession>A0ABU5TXS4</accession>
<organism evidence="6 7">
    <name type="scientific">Limnoraphis robusta CCNP1315</name>
    <dbReference type="NCBI Taxonomy" id="3110306"/>
    <lineage>
        <taxon>Bacteria</taxon>
        <taxon>Bacillati</taxon>
        <taxon>Cyanobacteriota</taxon>
        <taxon>Cyanophyceae</taxon>
        <taxon>Oscillatoriophycideae</taxon>
        <taxon>Oscillatoriales</taxon>
        <taxon>Sirenicapillariaceae</taxon>
        <taxon>Limnoraphis</taxon>
    </lineage>
</organism>
<dbReference type="PANTHER" id="PTHR19879">
    <property type="entry name" value="TRANSCRIPTION INITIATION FACTOR TFIID"/>
    <property type="match status" value="1"/>
</dbReference>
<dbReference type="Gene3D" id="3.40.50.300">
    <property type="entry name" value="P-loop containing nucleotide triphosphate hydrolases"/>
    <property type="match status" value="1"/>
</dbReference>
<proteinExistence type="predicted"/>
<dbReference type="SUPFAM" id="SSF52540">
    <property type="entry name" value="P-loop containing nucleoside triphosphate hydrolases"/>
    <property type="match status" value="1"/>
</dbReference>
<sequence length="965" mass="106681">MKVEEALAILERTLPPGSLNTVKTLVFRQSWEGKGYADIAEDAGYDPDYIKGVAAGLWHSLSEVLGQKVTKKNFRSLLIQRYSSTVEAMPATALPSLAPIPHESYLSPSRSFEDNRSSPLQNRWEWGEAPDVSVFYGRTAELAQLQEYIQTASVRLLAVMGMGGMGKTALVVKLVEQLKSEFDVVIWRSLRYAPAPETVLTQLLSFLSPSSSETTTTLTPATTASTGSTSLSEMGELIRLCRTYRCLIVLDNVETILEEGTTGRYRPGYEGYGELFRVMGETVHQSCLLLTSREKPPEIAAFEGTGQAVRSFLLEGSPDAAIALLDPLYGSPEQKKCLCELYSYSPLALKIVSSSIQDLFEGEITQFLEHRSVIFNGIRRLLDPQFQRLSALEMTIMFWLAIDRGQTTVKQLHRDLIPPVSQASILQALESLSWRSLVKREGRKRADTSKKKTEENYYIIEPMVMEYLTHCLTEEIVHELTTGEIKQFFTHTLIKTTVDRSVREHQRASILEPIARALQMTFSSSRALLEQLQTILERLRQMEKQGSGYGVGNWLNLCVRLQIDLSGYDFSHLTVWHADLQQVNLHHCNFAYANLSHSIFATNGGEMTALDFSQDNTELATGNIWGEIRLWSLRSGSQQRLISPSHRGAVTAVAWSRDQQTLASSSQDGTIRLWDVQTGHCRQVWSGHHGGVNALAWSPLGQMLATCGEDGMIRLWDVRRGTVYTEIEVKSQVNAIAFSSNGILASGNQDSTIELWDVNTGDCLRSCRGHQGGVSCAIFASVHSPWEGLEMATSPNGTALFATEGLSDEVNSLKQLEVAPILVSASRDCTLKLWDISTGSCLQTWRGHTHGIESIANSLDEPILASGSEDGTVKLWNRHTGQCLKTLHHTPDPIRALAFSPNGQILAIGTGEGTIQLWNVQTGQYQETLRASGAYEQMNITGVTGLTVEQINRIVALGALTSSAD</sequence>
<dbReference type="PROSITE" id="PS00678">
    <property type="entry name" value="WD_REPEATS_1"/>
    <property type="match status" value="4"/>
</dbReference>
<dbReference type="InterPro" id="IPR019775">
    <property type="entry name" value="WD40_repeat_CS"/>
</dbReference>
<dbReference type="InterPro" id="IPR027417">
    <property type="entry name" value="P-loop_NTPase"/>
</dbReference>
<dbReference type="InterPro" id="IPR020472">
    <property type="entry name" value="WD40_PAC1"/>
</dbReference>
<dbReference type="PRINTS" id="PR00320">
    <property type="entry name" value="GPROTEINBRPT"/>
</dbReference>
<evidence type="ECO:0000313" key="7">
    <source>
        <dbReference type="Proteomes" id="UP001301728"/>
    </source>
</evidence>
<comment type="caution">
    <text evidence="6">The sequence shown here is derived from an EMBL/GenBank/DDBJ whole genome shotgun (WGS) entry which is preliminary data.</text>
</comment>
<name>A0ABU5TXS4_9CYAN</name>
<dbReference type="Pfam" id="PF26355">
    <property type="entry name" value="HTH_VMAP-M9"/>
    <property type="match status" value="1"/>
</dbReference>
<dbReference type="InterPro" id="IPR036322">
    <property type="entry name" value="WD40_repeat_dom_sf"/>
</dbReference>
<dbReference type="PANTHER" id="PTHR19879:SF9">
    <property type="entry name" value="TRANSCRIPTION INITIATION FACTOR TFIID SUBUNIT 5"/>
    <property type="match status" value="1"/>
</dbReference>
<dbReference type="Pfam" id="PF00400">
    <property type="entry name" value="WD40"/>
    <property type="match status" value="6"/>
</dbReference>